<name>A0ABY2LTL6_9LEPT</name>
<protein>
    <recommendedName>
        <fullName evidence="5">Tetratricopeptide repeat protein</fullName>
    </recommendedName>
</protein>
<keyword evidence="2" id="KW-0472">Membrane</keyword>
<gene>
    <name evidence="3" type="ORF">EHQ31_12260</name>
</gene>
<sequence length="202" mass="23749">MKVVYIILSVFMIQFSLYSEKAEDPLQLAKSLYKEKKFQEAESEILRHSEIQFSNPEYDLLQSKVWIELGNQNYNLRKFSTAYKYYSKAYEFWSADPLVQQRYYELKNKDLVDEIEILETKKTKTPVAQPTKTEIPSNDEPLFKSELIQLGFKIEESELSLSSKIESINEKIMFLIIGNIVFMNLLLISIGVVIFLYLKLKK</sequence>
<evidence type="ECO:0008006" key="5">
    <source>
        <dbReference type="Google" id="ProtNLM"/>
    </source>
</evidence>
<dbReference type="RefSeq" id="WP_135573314.1">
    <property type="nucleotide sequence ID" value="NZ_RQFN01000024.1"/>
</dbReference>
<keyword evidence="2" id="KW-1133">Transmembrane helix</keyword>
<evidence type="ECO:0000313" key="3">
    <source>
        <dbReference type="EMBL" id="TGL01547.1"/>
    </source>
</evidence>
<evidence type="ECO:0000256" key="2">
    <source>
        <dbReference type="SAM" id="Phobius"/>
    </source>
</evidence>
<keyword evidence="4" id="KW-1185">Reference proteome</keyword>
<dbReference type="PROSITE" id="PS50005">
    <property type="entry name" value="TPR"/>
    <property type="match status" value="1"/>
</dbReference>
<proteinExistence type="predicted"/>
<comment type="caution">
    <text evidence="3">The sequence shown here is derived from an EMBL/GenBank/DDBJ whole genome shotgun (WGS) entry which is preliminary data.</text>
</comment>
<feature type="repeat" description="TPR" evidence="1">
    <location>
        <begin position="63"/>
        <end position="96"/>
    </location>
</feature>
<organism evidence="3 4">
    <name type="scientific">Leptospira montravelensis</name>
    <dbReference type="NCBI Taxonomy" id="2484961"/>
    <lineage>
        <taxon>Bacteria</taxon>
        <taxon>Pseudomonadati</taxon>
        <taxon>Spirochaetota</taxon>
        <taxon>Spirochaetia</taxon>
        <taxon>Leptospirales</taxon>
        <taxon>Leptospiraceae</taxon>
        <taxon>Leptospira</taxon>
    </lineage>
</organism>
<evidence type="ECO:0000256" key="1">
    <source>
        <dbReference type="PROSITE-ProRule" id="PRU00339"/>
    </source>
</evidence>
<keyword evidence="2" id="KW-0812">Transmembrane</keyword>
<dbReference type="Proteomes" id="UP000297465">
    <property type="component" value="Unassembled WGS sequence"/>
</dbReference>
<evidence type="ECO:0000313" key="4">
    <source>
        <dbReference type="Proteomes" id="UP000297465"/>
    </source>
</evidence>
<dbReference type="SUPFAM" id="SSF48452">
    <property type="entry name" value="TPR-like"/>
    <property type="match status" value="1"/>
</dbReference>
<dbReference type="InterPro" id="IPR019734">
    <property type="entry name" value="TPR_rpt"/>
</dbReference>
<dbReference type="InterPro" id="IPR011990">
    <property type="entry name" value="TPR-like_helical_dom_sf"/>
</dbReference>
<accession>A0ABY2LTL6</accession>
<dbReference type="EMBL" id="RQFO01000016">
    <property type="protein sequence ID" value="TGL01547.1"/>
    <property type="molecule type" value="Genomic_DNA"/>
</dbReference>
<feature type="transmembrane region" description="Helical" evidence="2">
    <location>
        <begin position="172"/>
        <end position="198"/>
    </location>
</feature>
<reference evidence="4" key="1">
    <citation type="journal article" date="2019" name="PLoS Negl. Trop. Dis.">
        <title>Revisiting the worldwide diversity of Leptospira species in the environment.</title>
        <authorList>
            <person name="Vincent A.T."/>
            <person name="Schiettekatte O."/>
            <person name="Bourhy P."/>
            <person name="Veyrier F.J."/>
            <person name="Picardeau M."/>
        </authorList>
    </citation>
    <scope>NUCLEOTIDE SEQUENCE [LARGE SCALE GENOMIC DNA]</scope>
    <source>
        <strain evidence="4">201800278</strain>
    </source>
</reference>
<keyword evidence="1" id="KW-0802">TPR repeat</keyword>
<dbReference type="Gene3D" id="1.25.40.10">
    <property type="entry name" value="Tetratricopeptide repeat domain"/>
    <property type="match status" value="1"/>
</dbReference>